<sequence length="154" mass="17346">MSGYTSEHEKTIAIIGLRMEEYESLRSEVVQRIGARQQLAGYAAAATVIAATLGSGLGLWRILVVGLVFLIAYLYLRDSNDGIQRLGTHLRVIENDVNDLARSVYGREILTWESCRQTERNGENRFWRALGRLGGWRLEEPRARVPEPRGESEG</sequence>
<keyword evidence="1" id="KW-0812">Transmembrane</keyword>
<reference evidence="2" key="1">
    <citation type="submission" date="2022-10" db="EMBL/GenBank/DDBJ databases">
        <title>The complete genomes of actinobacterial strains from the NBC collection.</title>
        <authorList>
            <person name="Joergensen T.S."/>
            <person name="Alvarez Arevalo M."/>
            <person name="Sterndorff E.B."/>
            <person name="Faurdal D."/>
            <person name="Vuksanovic O."/>
            <person name="Mourched A.-S."/>
            <person name="Charusanti P."/>
            <person name="Shaw S."/>
            <person name="Blin K."/>
            <person name="Weber T."/>
        </authorList>
    </citation>
    <scope>NUCLEOTIDE SEQUENCE</scope>
    <source>
        <strain evidence="2">NBC_00008</strain>
    </source>
</reference>
<dbReference type="EMBL" id="CP108313">
    <property type="protein sequence ID" value="WTW71932.1"/>
    <property type="molecule type" value="Genomic_DNA"/>
</dbReference>
<gene>
    <name evidence="2" type="ORF">OG398_28590</name>
</gene>
<keyword evidence="1" id="KW-1133">Transmembrane helix</keyword>
<name>A0AAU2VWH2_9ACTN</name>
<accession>A0AAU2VWH2</accession>
<evidence type="ECO:0000313" key="2">
    <source>
        <dbReference type="EMBL" id="WTW71932.1"/>
    </source>
</evidence>
<organism evidence="2">
    <name type="scientific">Streptomyces sp. NBC_00008</name>
    <dbReference type="NCBI Taxonomy" id="2903610"/>
    <lineage>
        <taxon>Bacteria</taxon>
        <taxon>Bacillati</taxon>
        <taxon>Actinomycetota</taxon>
        <taxon>Actinomycetes</taxon>
        <taxon>Kitasatosporales</taxon>
        <taxon>Streptomycetaceae</taxon>
        <taxon>Streptomyces</taxon>
    </lineage>
</organism>
<evidence type="ECO:0000256" key="1">
    <source>
        <dbReference type="SAM" id="Phobius"/>
    </source>
</evidence>
<dbReference type="AlphaFoldDB" id="A0AAU2VWH2"/>
<feature type="transmembrane region" description="Helical" evidence="1">
    <location>
        <begin position="58"/>
        <end position="76"/>
    </location>
</feature>
<proteinExistence type="predicted"/>
<keyword evidence="1" id="KW-0472">Membrane</keyword>
<evidence type="ECO:0008006" key="3">
    <source>
        <dbReference type="Google" id="ProtNLM"/>
    </source>
</evidence>
<protein>
    <recommendedName>
        <fullName evidence="3">SLATT domain-containing protein</fullName>
    </recommendedName>
</protein>